<evidence type="ECO:0000256" key="2">
    <source>
        <dbReference type="ARBA" id="ARBA00022737"/>
    </source>
</evidence>
<dbReference type="Gene3D" id="2.130.10.10">
    <property type="entry name" value="YVTN repeat-like/Quinoprotein amine dehydrogenase"/>
    <property type="match status" value="2"/>
</dbReference>
<dbReference type="PROSITE" id="PS50181">
    <property type="entry name" value="FBOX"/>
    <property type="match status" value="1"/>
</dbReference>
<sequence length="633" mass="71687">MESLDVFRHSWQKEISREKPASVPVASDHSQASTGDLCRLGANYKNSSEHQTIIPPVSQSSPSSRTAPSHASFTIGIGTFIATNTAHLSVNKSSSIEPPVPKKLKTAHSTLLDELIRDIDEATDVPFFNVSLPREIALQIFDHLSIKDLYSCLQVCRAWHSLSCDELLWYNIYKQLDDDKPVRKRDDTWKNCVKETVLFSRQLVQNFKNHQCRTTKLTYRLGKVLTCASNNSTTIVAGYSTGTIRTWSIEAILSENTCDGDDGDNDTQLDTPDIIYESTDVNQLTDISSVKSVGFLKNDIYAVHDDGLLEVWTKDIGDQPRYTQQLTSLPLVDISNTDDLLCTASQSRFNVWNFQKPEVVPEFQELNFFTDLNDSILSQCISSHHAIPIAVIAGKKSLWCISLLNLSHRLSFYSTLAYNSMQKVPLDIHNEAPLAIIGVENEIKLFDLQSARCNIVATNYKHLPANVHLIQADKCPRNEFLVAYDNAQISIFDQRQKDGAVQHFYNHFATITTLQMDTWKLASSDRRGFVRLWDRRMHPHSLWHMNPQPHPVTHCSFDKQTLICALTPLCKRPDMIEYEFNSDPLSGHIYVCDFNSDISTKLDDDLKICTSTYDAPKASNRRIGLHTPYDIIQ</sequence>
<accession>A0A815BBG9</accession>
<dbReference type="InterPro" id="IPR015943">
    <property type="entry name" value="WD40/YVTN_repeat-like_dom_sf"/>
</dbReference>
<evidence type="ECO:0000256" key="3">
    <source>
        <dbReference type="SAM" id="MobiDB-lite"/>
    </source>
</evidence>
<gene>
    <name evidence="5" type="ORF">EDS130_LOCUS8798</name>
    <name evidence="6" type="ORF">XAT740_LOCUS27005</name>
</gene>
<dbReference type="InterPro" id="IPR001810">
    <property type="entry name" value="F-box_dom"/>
</dbReference>
<dbReference type="SMART" id="SM00256">
    <property type="entry name" value="FBOX"/>
    <property type="match status" value="1"/>
</dbReference>
<dbReference type="EMBL" id="CAJNOR010002228">
    <property type="protein sequence ID" value="CAF1265417.1"/>
    <property type="molecule type" value="Genomic_DNA"/>
</dbReference>
<dbReference type="Gene3D" id="1.20.1280.50">
    <property type="match status" value="1"/>
</dbReference>
<dbReference type="SUPFAM" id="SSF50978">
    <property type="entry name" value="WD40 repeat-like"/>
    <property type="match status" value="2"/>
</dbReference>
<dbReference type="Pfam" id="PF12937">
    <property type="entry name" value="F-box-like"/>
    <property type="match status" value="1"/>
</dbReference>
<evidence type="ECO:0000256" key="1">
    <source>
        <dbReference type="ARBA" id="ARBA00022574"/>
    </source>
</evidence>
<evidence type="ECO:0000313" key="7">
    <source>
        <dbReference type="Proteomes" id="UP000663828"/>
    </source>
</evidence>
<reference evidence="6" key="1">
    <citation type="submission" date="2021-02" db="EMBL/GenBank/DDBJ databases">
        <authorList>
            <person name="Nowell W R."/>
        </authorList>
    </citation>
    <scope>NUCLEOTIDE SEQUENCE</scope>
</reference>
<dbReference type="InterPro" id="IPR036322">
    <property type="entry name" value="WD40_repeat_dom_sf"/>
</dbReference>
<dbReference type="Proteomes" id="UP000663828">
    <property type="component" value="Unassembled WGS sequence"/>
</dbReference>
<feature type="region of interest" description="Disordered" evidence="3">
    <location>
        <begin position="15"/>
        <end position="34"/>
    </location>
</feature>
<evidence type="ECO:0000259" key="4">
    <source>
        <dbReference type="PROSITE" id="PS50181"/>
    </source>
</evidence>
<protein>
    <recommendedName>
        <fullName evidence="4">F-box domain-containing protein</fullName>
    </recommendedName>
</protein>
<dbReference type="PANTHER" id="PTHR44436">
    <property type="entry name" value="F-BOX/WD REPEAT-CONTAINING PROTEIN 2"/>
    <property type="match status" value="1"/>
</dbReference>
<dbReference type="EMBL" id="CAJNOJ010000029">
    <property type="protein sequence ID" value="CAF0881201.1"/>
    <property type="molecule type" value="Genomic_DNA"/>
</dbReference>
<keyword evidence="7" id="KW-1185">Reference proteome</keyword>
<organism evidence="6 7">
    <name type="scientific">Adineta ricciae</name>
    <name type="common">Rotifer</name>
    <dbReference type="NCBI Taxonomy" id="249248"/>
    <lineage>
        <taxon>Eukaryota</taxon>
        <taxon>Metazoa</taxon>
        <taxon>Spiralia</taxon>
        <taxon>Gnathifera</taxon>
        <taxon>Rotifera</taxon>
        <taxon>Eurotatoria</taxon>
        <taxon>Bdelloidea</taxon>
        <taxon>Adinetida</taxon>
        <taxon>Adinetidae</taxon>
        <taxon>Adineta</taxon>
    </lineage>
</organism>
<keyword evidence="2" id="KW-0677">Repeat</keyword>
<feature type="domain" description="F-box" evidence="4">
    <location>
        <begin position="126"/>
        <end position="172"/>
    </location>
</feature>
<evidence type="ECO:0000313" key="5">
    <source>
        <dbReference type="EMBL" id="CAF0881201.1"/>
    </source>
</evidence>
<evidence type="ECO:0000313" key="6">
    <source>
        <dbReference type="EMBL" id="CAF1265417.1"/>
    </source>
</evidence>
<dbReference type="InterPro" id="IPR036047">
    <property type="entry name" value="F-box-like_dom_sf"/>
</dbReference>
<dbReference type="PANTHER" id="PTHR44436:SF1">
    <property type="entry name" value="F-BOX_WD REPEAT-CONTAINING PROTEIN 2"/>
    <property type="match status" value="1"/>
</dbReference>
<dbReference type="OrthoDB" id="190105at2759"/>
<dbReference type="InterPro" id="IPR042627">
    <property type="entry name" value="FBXW2"/>
</dbReference>
<comment type="caution">
    <text evidence="6">The sequence shown here is derived from an EMBL/GenBank/DDBJ whole genome shotgun (WGS) entry which is preliminary data.</text>
</comment>
<name>A0A815BBG9_ADIRI</name>
<proteinExistence type="predicted"/>
<dbReference type="AlphaFoldDB" id="A0A815BBG9"/>
<dbReference type="SUPFAM" id="SSF81383">
    <property type="entry name" value="F-box domain"/>
    <property type="match status" value="1"/>
</dbReference>
<dbReference type="Proteomes" id="UP000663852">
    <property type="component" value="Unassembled WGS sequence"/>
</dbReference>
<keyword evidence="1" id="KW-0853">WD repeat</keyword>